<dbReference type="GeneID" id="25293833"/>
<dbReference type="GO" id="GO:0070860">
    <property type="term" value="C:RNA polymerase I core factor complex"/>
    <property type="evidence" value="ECO:0007669"/>
    <property type="project" value="TreeGrafter"/>
</dbReference>
<dbReference type="Pfam" id="PF20640">
    <property type="entry name" value="Rrn6_HB"/>
    <property type="match status" value="1"/>
</dbReference>
<evidence type="ECO:0000313" key="5">
    <source>
        <dbReference type="EMBL" id="KIX04891.1"/>
    </source>
</evidence>
<feature type="region of interest" description="Disordered" evidence="1">
    <location>
        <begin position="791"/>
        <end position="833"/>
    </location>
</feature>
<dbReference type="GO" id="GO:0001179">
    <property type="term" value="F:RNA polymerase I general transcription initiation factor binding"/>
    <property type="evidence" value="ECO:0007669"/>
    <property type="project" value="TreeGrafter"/>
</dbReference>
<feature type="domain" description="RRN6 K-rich C-terminal" evidence="3">
    <location>
        <begin position="873"/>
        <end position="1003"/>
    </location>
</feature>
<evidence type="ECO:0008006" key="7">
    <source>
        <dbReference type="Google" id="ProtNLM"/>
    </source>
</evidence>
<dbReference type="OrthoDB" id="4090074at2759"/>
<dbReference type="InterPro" id="IPR048537">
    <property type="entry name" value="RRN6_HB"/>
</dbReference>
<feature type="compositionally biased region" description="Basic residues" evidence="1">
    <location>
        <begin position="988"/>
        <end position="1003"/>
    </location>
</feature>
<dbReference type="Pfam" id="PF20639">
    <property type="entry name" value="Rrn6_K-rich"/>
    <property type="match status" value="1"/>
</dbReference>
<dbReference type="RefSeq" id="XP_013272027.1">
    <property type="nucleotide sequence ID" value="XM_013416573.1"/>
</dbReference>
<sequence>MADSKLARRIKHTHETNALNYGHFGTAIYDDIHHRWTFLRQHQARAPYDSDEEDHATRDSLPAFELVHEQEWGSGEDSLNANFTAEATTAGQGLKNRLLKQIPDAVTAAVELPAFTYASTAQDVDESRRRSTGNVLAFGNSSRPFETGSHGDVPATPIVAFPTGLGGEQVQFAAVDVCGISLADDSGLGRSCRVPCVGNQALAYWNDSAEPIRQLSCSRHRNRTQFLVVKSSGTTLLRPSTGHNRSEVFLTSRGLGQGLNRSGSLLDPCPILTIPSSRTGGHPHAHSDFHPHEKNSIAIVDTSGNWSIWKTKGRRATSTHVLYQIHLQSSGGLSIVEHQPLSIGTQQCFDDWHMICWLTNVEGVVERILVCNRRLAGVFKLNGEFVGHADMRLGLQSKRHQILDVKNSTRRQDHVFVLTTSRLMIFRSSEVSWKEKSGAEPLALVCSWNHFRDGSDTGLRMALFESVQTTWVLLFSRTTHVATVYTFGEGPFDPNTVSLRDPSSFQLPPQLKGRMSTISDLVLCPIGFVLENIASDELDYGLFKLIACTNDGKIIEAVYKHRQGQLSAAQNGGDQFIHWSLPKTTGIQIQSTRRVSDDDWDDFVVDDNASESRSTAERVPDPQERQALARAMSHFRNWERLLDYDPVRPSENGSSSFEAALQEAIKRWETLRLENETGCLYLMSDFLEGHQIMDIEQASEIANAWLDNLKSQDEYSVESAGLSLLDLNGPSEYELLHAYNHLTTSYVESLSCEVTDRNRVNRERTVRQIAGVIFLGNLTLRVSKAAQNAGVSNPQPGFMPGRTVSLPLPEAESDGLGAQSSQPSTSQSPMSEEELAVTRLRQYATFSPEGPPLQLSHHKNISNILFHAPNSIEDDPAHYSYRNTNQRLKLVQEEMATQSLDPRERRKALRQAARLQKKLEKTAQISQEVMLQRVLLPNIVEGNGGADLPGREVQSSQLAAPHPSQGHDGVPGLSMTQPERGAFGTRLPKTKGKEKASRRKAGF</sequence>
<dbReference type="EMBL" id="KN847478">
    <property type="protein sequence ID" value="KIX04891.1"/>
    <property type="molecule type" value="Genomic_DNA"/>
</dbReference>
<evidence type="ECO:0000256" key="1">
    <source>
        <dbReference type="SAM" id="MobiDB-lite"/>
    </source>
</evidence>
<feature type="region of interest" description="Disordered" evidence="1">
    <location>
        <begin position="946"/>
        <end position="1003"/>
    </location>
</feature>
<evidence type="ECO:0000259" key="4">
    <source>
        <dbReference type="Pfam" id="PF20640"/>
    </source>
</evidence>
<keyword evidence="6" id="KW-1185">Reference proteome</keyword>
<accession>A0A0D2IP19</accession>
<dbReference type="Pfam" id="PF10214">
    <property type="entry name" value="Rrn6_beta-prop"/>
    <property type="match status" value="1"/>
</dbReference>
<evidence type="ECO:0000313" key="6">
    <source>
        <dbReference type="Proteomes" id="UP000053617"/>
    </source>
</evidence>
<protein>
    <recommendedName>
        <fullName evidence="7">RNA polymerase I-specific transcription initiation factor RRN6-like protein</fullName>
    </recommendedName>
</protein>
<feature type="domain" description="RRN6 beta-propeller" evidence="2">
    <location>
        <begin position="133"/>
        <end position="508"/>
    </location>
</feature>
<organism evidence="5 6">
    <name type="scientific">Rhinocladiella mackenziei CBS 650.93</name>
    <dbReference type="NCBI Taxonomy" id="1442369"/>
    <lineage>
        <taxon>Eukaryota</taxon>
        <taxon>Fungi</taxon>
        <taxon>Dikarya</taxon>
        <taxon>Ascomycota</taxon>
        <taxon>Pezizomycotina</taxon>
        <taxon>Eurotiomycetes</taxon>
        <taxon>Chaetothyriomycetidae</taxon>
        <taxon>Chaetothyriales</taxon>
        <taxon>Herpotrichiellaceae</taxon>
        <taxon>Rhinocladiella</taxon>
    </lineage>
</organism>
<feature type="domain" description="RRN6 helical bundle" evidence="4">
    <location>
        <begin position="601"/>
        <end position="775"/>
    </location>
</feature>
<dbReference type="GO" id="GO:0042790">
    <property type="term" value="P:nucleolar large rRNA transcription by RNA polymerase I"/>
    <property type="evidence" value="ECO:0007669"/>
    <property type="project" value="TreeGrafter"/>
</dbReference>
<feature type="compositionally biased region" description="Low complexity" evidence="1">
    <location>
        <begin position="819"/>
        <end position="830"/>
    </location>
</feature>
<dbReference type="Proteomes" id="UP000053617">
    <property type="component" value="Unassembled WGS sequence"/>
</dbReference>
<dbReference type="PANTHER" id="PTHR28221">
    <property type="entry name" value="RNA POLYMERASE I-SPECIFIC TRANSCRIPTION INITIATION FACTOR RRN6"/>
    <property type="match status" value="1"/>
</dbReference>
<evidence type="ECO:0000259" key="2">
    <source>
        <dbReference type="Pfam" id="PF10214"/>
    </source>
</evidence>
<dbReference type="VEuPathDB" id="FungiDB:Z518_05762"/>
<gene>
    <name evidence="5" type="ORF">Z518_05762</name>
</gene>
<dbReference type="HOGENOM" id="CLU_296124_0_0_1"/>
<proteinExistence type="predicted"/>
<dbReference type="STRING" id="1442369.A0A0D2IP19"/>
<dbReference type="PANTHER" id="PTHR28221:SF2">
    <property type="entry name" value="RNA POLYMERASE I-SPECIFIC TRANSCRIPTION INITIATION FACTOR RRN6"/>
    <property type="match status" value="1"/>
</dbReference>
<reference evidence="5 6" key="1">
    <citation type="submission" date="2015-01" db="EMBL/GenBank/DDBJ databases">
        <title>The Genome Sequence of Rhinocladiella mackenzie CBS 650.93.</title>
        <authorList>
            <consortium name="The Broad Institute Genomics Platform"/>
            <person name="Cuomo C."/>
            <person name="de Hoog S."/>
            <person name="Gorbushina A."/>
            <person name="Stielow B."/>
            <person name="Teixiera M."/>
            <person name="Abouelleil A."/>
            <person name="Chapman S.B."/>
            <person name="Priest M."/>
            <person name="Young S.K."/>
            <person name="Wortman J."/>
            <person name="Nusbaum C."/>
            <person name="Birren B."/>
        </authorList>
    </citation>
    <scope>NUCLEOTIDE SEQUENCE [LARGE SCALE GENOMIC DNA]</scope>
    <source>
        <strain evidence="5 6">CBS 650.93</strain>
    </source>
</reference>
<dbReference type="InterPro" id="IPR048535">
    <property type="entry name" value="RRN6_beta-prop"/>
</dbReference>
<evidence type="ECO:0000259" key="3">
    <source>
        <dbReference type="Pfam" id="PF20639"/>
    </source>
</evidence>
<dbReference type="GO" id="GO:0001163">
    <property type="term" value="F:RNA polymerase I transcription regulatory region sequence-specific DNA binding"/>
    <property type="evidence" value="ECO:0007669"/>
    <property type="project" value="TreeGrafter"/>
</dbReference>
<name>A0A0D2IP19_9EURO</name>
<dbReference type="AlphaFoldDB" id="A0A0D2IP19"/>
<dbReference type="InterPro" id="IPR048536">
    <property type="entry name" value="Rrn6_K-rich"/>
</dbReference>
<dbReference type="InterPro" id="IPR019350">
    <property type="entry name" value="RNA_pol_I-sp_TIF_RRN6-like"/>
</dbReference>